<dbReference type="PATRIC" id="fig|2340.3.peg.1497"/>
<reference evidence="2 4" key="1">
    <citation type="journal article" date="2014" name="BMC Genomics">
        <title>The genome of the intracellular bacterium of the coastal bivalve, Solemya velum: a blueprint for thriving in and out of symbiosis.</title>
        <authorList>
            <person name="Dmytrenko O."/>
            <person name="Russell S.L."/>
            <person name="Loo W.T."/>
            <person name="Fontanez K.M."/>
            <person name="Liao L."/>
            <person name="Roeselers G."/>
            <person name="Sharma R."/>
            <person name="Stewart F.J."/>
            <person name="Newton I.L."/>
            <person name="Woyke T."/>
            <person name="Wu D."/>
            <person name="Lang J.M."/>
            <person name="Eisen J.A."/>
            <person name="Cavanaugh C.M."/>
        </authorList>
    </citation>
    <scope>NUCLEOTIDE SEQUENCE [LARGE SCALE GENOMIC DNA]</scope>
    <source>
        <strain evidence="2 4">WH</strain>
    </source>
</reference>
<dbReference type="InterPro" id="IPR052018">
    <property type="entry name" value="PHP_domain"/>
</dbReference>
<organism evidence="2 4">
    <name type="scientific">Solemya velum gill symbiont</name>
    <dbReference type="NCBI Taxonomy" id="2340"/>
    <lineage>
        <taxon>Bacteria</taxon>
        <taxon>Pseudomonadati</taxon>
        <taxon>Pseudomonadota</taxon>
        <taxon>Gammaproteobacteria</taxon>
        <taxon>sulfur-oxidizing symbionts</taxon>
    </lineage>
</organism>
<gene>
    <name evidence="3" type="ORF">BOV88_06900</name>
    <name evidence="2" type="ORF">JV46_03670</name>
</gene>
<dbReference type="Proteomes" id="UP000190962">
    <property type="component" value="Unassembled WGS sequence"/>
</dbReference>
<keyword evidence="4" id="KW-1185">Reference proteome</keyword>
<evidence type="ECO:0000313" key="4">
    <source>
        <dbReference type="Proteomes" id="UP000030856"/>
    </source>
</evidence>
<dbReference type="CDD" id="cd07438">
    <property type="entry name" value="PHP_HisPPase_AMP"/>
    <property type="match status" value="1"/>
</dbReference>
<dbReference type="STRING" id="2340.JV46_03670"/>
<evidence type="ECO:0000313" key="5">
    <source>
        <dbReference type="Proteomes" id="UP000190962"/>
    </source>
</evidence>
<dbReference type="Pfam" id="PF02811">
    <property type="entry name" value="PHP"/>
    <property type="match status" value="1"/>
</dbReference>
<dbReference type="InterPro" id="IPR016195">
    <property type="entry name" value="Pol/histidinol_Pase-like"/>
</dbReference>
<accession>A0A0B0H713</accession>
<dbReference type="eggNOG" id="COG0613">
    <property type="taxonomic scope" value="Bacteria"/>
</dbReference>
<dbReference type="Gene3D" id="1.10.150.650">
    <property type="match status" value="1"/>
</dbReference>
<protein>
    <submittedName>
        <fullName evidence="2">Metal-dependent phosphoesterase</fullName>
    </submittedName>
    <submittedName>
        <fullName evidence="3">Phosphatase</fullName>
    </submittedName>
</protein>
<comment type="caution">
    <text evidence="2">The sequence shown here is derived from an EMBL/GenBank/DDBJ whole genome shotgun (WGS) entry which is preliminary data.</text>
</comment>
<dbReference type="OrthoDB" id="9804333at2"/>
<dbReference type="GO" id="GO:0004534">
    <property type="term" value="F:5'-3' RNA exonuclease activity"/>
    <property type="evidence" value="ECO:0007669"/>
    <property type="project" value="TreeGrafter"/>
</dbReference>
<evidence type="ECO:0000259" key="1">
    <source>
        <dbReference type="SMART" id="SM00481"/>
    </source>
</evidence>
<dbReference type="PANTHER" id="PTHR42924:SF3">
    <property type="entry name" value="POLYMERASE_HISTIDINOL PHOSPHATASE N-TERMINAL DOMAIN-CONTAINING PROTEIN"/>
    <property type="match status" value="1"/>
</dbReference>
<dbReference type="PANTHER" id="PTHR42924">
    <property type="entry name" value="EXONUCLEASE"/>
    <property type="match status" value="1"/>
</dbReference>
<proteinExistence type="predicted"/>
<dbReference type="AlphaFoldDB" id="A0A0B0H713"/>
<reference evidence="3 5" key="2">
    <citation type="submission" date="2016-11" db="EMBL/GenBank/DDBJ databases">
        <title>Mixed transmission modes and dynamic genome evolution in an obligate animal-bacterial symbiosis.</title>
        <authorList>
            <person name="Russell S.L."/>
            <person name="Corbett-Detig R.B."/>
            <person name="Cavanaugh C.M."/>
        </authorList>
    </citation>
    <scope>NUCLEOTIDE SEQUENCE [LARGE SCALE GENOMIC DNA]</scope>
    <source>
        <strain evidence="3">MA-KB16</strain>
    </source>
</reference>
<dbReference type="GeneID" id="86992401"/>
<dbReference type="Gene3D" id="3.20.20.140">
    <property type="entry name" value="Metal-dependent hydrolases"/>
    <property type="match status" value="1"/>
</dbReference>
<dbReference type="SUPFAM" id="SSF89550">
    <property type="entry name" value="PHP domain-like"/>
    <property type="match status" value="1"/>
</dbReference>
<name>A0A0B0H713_SOVGS</name>
<feature type="domain" description="Polymerase/histidinol phosphatase N-terminal" evidence="1">
    <location>
        <begin position="5"/>
        <end position="70"/>
    </location>
</feature>
<evidence type="ECO:0000313" key="2">
    <source>
        <dbReference type="EMBL" id="KHF24860.1"/>
    </source>
</evidence>
<dbReference type="EMBL" id="MPNX01000008">
    <property type="protein sequence ID" value="OOY35042.1"/>
    <property type="molecule type" value="Genomic_DNA"/>
</dbReference>
<sequence length="278" mass="30578">MQIKYDFHSHSTASDGTLTPSRLVARAADMGVHVLALTDHDTLEGLEEARQAALEHDIRIVTGAEISVTWNGQTVHIVALGIDPANQGLGTGLQKLVEYRHWRAAEIGRRLEKHGISGAHEGAVALSNGRLVSRTHFARFLVGAGEARDMRDCFKRFLVRGRPGHVSGEWATLEEALGWIYDAGGHAVIAHPARYGMTRTKLRRLIGEFQELGGEAIEVVSGSHSKDECYTMARHAKDFDLHASTGSDFHTPENQWVELGRLMPLPVGCKPVWELLEA</sequence>
<dbReference type="SMART" id="SM00481">
    <property type="entry name" value="POLIIIAc"/>
    <property type="match status" value="1"/>
</dbReference>
<dbReference type="InterPro" id="IPR004013">
    <property type="entry name" value="PHP_dom"/>
</dbReference>
<evidence type="ECO:0000313" key="3">
    <source>
        <dbReference type="EMBL" id="OOY35042.1"/>
    </source>
</evidence>
<dbReference type="RefSeq" id="WP_043117085.1">
    <property type="nucleotide sequence ID" value="NZ_JRAA01000002.1"/>
</dbReference>
<dbReference type="Proteomes" id="UP000030856">
    <property type="component" value="Unassembled WGS sequence"/>
</dbReference>
<dbReference type="InterPro" id="IPR003141">
    <property type="entry name" value="Pol/His_phosphatase_N"/>
</dbReference>
<dbReference type="GO" id="GO:0035312">
    <property type="term" value="F:5'-3' DNA exonuclease activity"/>
    <property type="evidence" value="ECO:0007669"/>
    <property type="project" value="TreeGrafter"/>
</dbReference>
<dbReference type="EMBL" id="JRAA01000002">
    <property type="protein sequence ID" value="KHF24860.1"/>
    <property type="molecule type" value="Genomic_DNA"/>
</dbReference>